<evidence type="ECO:0000256" key="6">
    <source>
        <dbReference type="ARBA" id="ARBA00023136"/>
    </source>
</evidence>
<comment type="subcellular location">
    <subcellularLocation>
        <location evidence="1">Endomembrane system</location>
        <topology evidence="1">Multi-pass membrane protein</topology>
    </subcellularLocation>
</comment>
<feature type="transmembrane region" description="Helical" evidence="8">
    <location>
        <begin position="161"/>
        <end position="182"/>
    </location>
</feature>
<feature type="transmembrane region" description="Helical" evidence="8">
    <location>
        <begin position="399"/>
        <end position="417"/>
    </location>
</feature>
<keyword evidence="11" id="KW-1185">Reference proteome</keyword>
<comment type="caution">
    <text evidence="10">The sequence shown here is derived from an EMBL/GenBank/DDBJ whole genome shotgun (WGS) entry which is preliminary data.</text>
</comment>
<feature type="transmembrane region" description="Helical" evidence="8">
    <location>
        <begin position="293"/>
        <end position="312"/>
    </location>
</feature>
<dbReference type="PROSITE" id="PS50850">
    <property type="entry name" value="MFS"/>
    <property type="match status" value="1"/>
</dbReference>
<gene>
    <name evidence="10" type="ORF">CGXH109_LOCUS36838</name>
</gene>
<keyword evidence="6 8" id="KW-0472">Membrane</keyword>
<reference evidence="10" key="1">
    <citation type="submission" date="2022-08" db="EMBL/GenBank/DDBJ databases">
        <authorList>
            <person name="Giroux E."/>
            <person name="Giroux E."/>
        </authorList>
    </citation>
    <scope>NUCLEOTIDE SEQUENCE</scope>
    <source>
        <strain evidence="10">H1091258</strain>
    </source>
</reference>
<name>A0A9W4RNC6_9PEZI</name>
<feature type="transmembrane region" description="Helical" evidence="8">
    <location>
        <begin position="372"/>
        <end position="390"/>
    </location>
</feature>
<feature type="region of interest" description="Disordered" evidence="7">
    <location>
        <begin position="13"/>
        <end position="52"/>
    </location>
</feature>
<keyword evidence="3" id="KW-0813">Transport</keyword>
<evidence type="ECO:0000256" key="1">
    <source>
        <dbReference type="ARBA" id="ARBA00004127"/>
    </source>
</evidence>
<evidence type="ECO:0000256" key="7">
    <source>
        <dbReference type="SAM" id="MobiDB-lite"/>
    </source>
</evidence>
<feature type="region of interest" description="Disordered" evidence="7">
    <location>
        <begin position="565"/>
        <end position="585"/>
    </location>
</feature>
<dbReference type="FunFam" id="1.20.1720.10:FF:000013">
    <property type="entry name" value="Related to multidrug resistance proteins"/>
    <property type="match status" value="1"/>
</dbReference>
<dbReference type="InterPro" id="IPR011701">
    <property type="entry name" value="MFS"/>
</dbReference>
<evidence type="ECO:0000256" key="2">
    <source>
        <dbReference type="ARBA" id="ARBA00008335"/>
    </source>
</evidence>
<evidence type="ECO:0000313" key="10">
    <source>
        <dbReference type="EMBL" id="CAI0644575.1"/>
    </source>
</evidence>
<feature type="compositionally biased region" description="Polar residues" evidence="7">
    <location>
        <begin position="30"/>
        <end position="45"/>
    </location>
</feature>
<dbReference type="PRINTS" id="PR01036">
    <property type="entry name" value="TCRTETB"/>
</dbReference>
<dbReference type="AlphaFoldDB" id="A0A9W4RNC6"/>
<feature type="non-terminal residue" evidence="10">
    <location>
        <position position="585"/>
    </location>
</feature>
<feature type="domain" description="Major facilitator superfamily (MFS) profile" evidence="9">
    <location>
        <begin position="71"/>
        <end position="561"/>
    </location>
</feature>
<feature type="transmembrane region" description="Helical" evidence="8">
    <location>
        <begin position="429"/>
        <end position="452"/>
    </location>
</feature>
<dbReference type="PANTHER" id="PTHR23501:SF189">
    <property type="entry name" value="DRUG TRANSPORTER, PUTATIVE (AFU_ORTHOLOGUE AFUA_4G03920)-RELATED"/>
    <property type="match status" value="1"/>
</dbReference>
<dbReference type="Gene3D" id="1.20.1250.20">
    <property type="entry name" value="MFS general substrate transporter like domains"/>
    <property type="match status" value="1"/>
</dbReference>
<dbReference type="GO" id="GO:0012505">
    <property type="term" value="C:endomembrane system"/>
    <property type="evidence" value="ECO:0007669"/>
    <property type="project" value="UniProtKB-SubCell"/>
</dbReference>
<comment type="similarity">
    <text evidence="2">Belongs to the major facilitator superfamily.</text>
</comment>
<feature type="transmembrane region" description="Helical" evidence="8">
    <location>
        <begin position="473"/>
        <end position="497"/>
    </location>
</feature>
<dbReference type="CDD" id="cd17502">
    <property type="entry name" value="MFS_Azr1_MDR_like"/>
    <property type="match status" value="1"/>
</dbReference>
<evidence type="ECO:0000259" key="9">
    <source>
        <dbReference type="PROSITE" id="PS50850"/>
    </source>
</evidence>
<proteinExistence type="inferred from homology"/>
<dbReference type="GO" id="GO:0046943">
    <property type="term" value="F:carboxylic acid transmembrane transporter activity"/>
    <property type="evidence" value="ECO:0007669"/>
    <property type="project" value="UniProtKB-ARBA"/>
</dbReference>
<feature type="transmembrane region" description="Helical" evidence="8">
    <location>
        <begin position="534"/>
        <end position="556"/>
    </location>
</feature>
<dbReference type="InterPro" id="IPR036259">
    <property type="entry name" value="MFS_trans_sf"/>
</dbReference>
<feature type="transmembrane region" description="Helical" evidence="8">
    <location>
        <begin position="230"/>
        <end position="249"/>
    </location>
</feature>
<protein>
    <recommendedName>
        <fullName evidence="9">Major facilitator superfamily (MFS) profile domain-containing protein</fullName>
    </recommendedName>
</protein>
<feature type="transmembrane region" description="Helical" evidence="8">
    <location>
        <begin position="332"/>
        <end position="352"/>
    </location>
</feature>
<dbReference type="Proteomes" id="UP001152533">
    <property type="component" value="Unassembled WGS sequence"/>
</dbReference>
<keyword evidence="4 8" id="KW-0812">Transmembrane</keyword>
<feature type="transmembrane region" description="Helical" evidence="8">
    <location>
        <begin position="194"/>
        <end position="218"/>
    </location>
</feature>
<organism evidence="10 11">
    <name type="scientific">Colletotrichum noveboracense</name>
    <dbReference type="NCBI Taxonomy" id="2664923"/>
    <lineage>
        <taxon>Eukaryota</taxon>
        <taxon>Fungi</taxon>
        <taxon>Dikarya</taxon>
        <taxon>Ascomycota</taxon>
        <taxon>Pezizomycotina</taxon>
        <taxon>Sordariomycetes</taxon>
        <taxon>Hypocreomycetidae</taxon>
        <taxon>Glomerellales</taxon>
        <taxon>Glomerellaceae</taxon>
        <taxon>Colletotrichum</taxon>
        <taxon>Colletotrichum gloeosporioides species complex</taxon>
    </lineage>
</organism>
<sequence>LPSLSPKISLIMKEEQPSGVLASDDPRNSAMEQSNSDNGSKTLNQSDEEKSTVHVFNEQTNYVRPRTIITIFLACATVDLVALMDQTTLAASLNIIGNALNSSNQTAWIASGYFITSTTGQLLYGRLSDIWSRKFILLVGLAIFFTGSLASSVAATGTQLIVFRAWTGIGGGGLMTVAQMIVSDVVPLRERGKYQGILGAVVAIANGIGPVIGGALASQSRDSWRWIFRLNMPLTLLCTVCVIFFMPLRKVEGDWKMKLKAVDFVGSGLALAGTSVLMLGLTWGGGEYSWNSAHVIATIVVGFVVCVAFVMWQGKGAKFPLVPLHIFKSKIVNGACITMAINGWNFVVQVYYIPAFYQLAYNYSATKAGAMLLPVTLTQTLFSTLSGLVVHKVGRYRECILLGWVMWAVGVGLMSTLDENSSVGKQVGYSLLIGAGVGNTLQPALIAIQAGVSRRDMAVVTSFRNFIRNLGSTIGLAISGTLINNILSASIAGLGLADDEARRLLANPQHVLSEMSQADADQARAVLLPGYRQAFRIIFLVMAGLASVAFFVAFFLMPQVELSRPDDKDLKDAARKTTEEKKTES</sequence>
<dbReference type="Pfam" id="PF07690">
    <property type="entry name" value="MFS_1"/>
    <property type="match status" value="1"/>
</dbReference>
<evidence type="ECO:0000256" key="8">
    <source>
        <dbReference type="SAM" id="Phobius"/>
    </source>
</evidence>
<dbReference type="InterPro" id="IPR020846">
    <property type="entry name" value="MFS_dom"/>
</dbReference>
<evidence type="ECO:0000256" key="3">
    <source>
        <dbReference type="ARBA" id="ARBA00022448"/>
    </source>
</evidence>
<evidence type="ECO:0000256" key="5">
    <source>
        <dbReference type="ARBA" id="ARBA00022989"/>
    </source>
</evidence>
<dbReference type="GO" id="GO:0005886">
    <property type="term" value="C:plasma membrane"/>
    <property type="evidence" value="ECO:0007669"/>
    <property type="project" value="TreeGrafter"/>
</dbReference>
<feature type="transmembrane region" description="Helical" evidence="8">
    <location>
        <begin position="135"/>
        <end position="155"/>
    </location>
</feature>
<dbReference type="SUPFAM" id="SSF103473">
    <property type="entry name" value="MFS general substrate transporter"/>
    <property type="match status" value="1"/>
</dbReference>
<keyword evidence="5 8" id="KW-1133">Transmembrane helix</keyword>
<accession>A0A9W4RNC6</accession>
<dbReference type="Gene3D" id="1.20.1720.10">
    <property type="entry name" value="Multidrug resistance protein D"/>
    <property type="match status" value="1"/>
</dbReference>
<dbReference type="EMBL" id="CAMGZC010000176">
    <property type="protein sequence ID" value="CAI0644575.1"/>
    <property type="molecule type" value="Genomic_DNA"/>
</dbReference>
<evidence type="ECO:0000256" key="4">
    <source>
        <dbReference type="ARBA" id="ARBA00022692"/>
    </source>
</evidence>
<feature type="transmembrane region" description="Helical" evidence="8">
    <location>
        <begin position="261"/>
        <end position="281"/>
    </location>
</feature>
<dbReference type="PANTHER" id="PTHR23501">
    <property type="entry name" value="MAJOR FACILITATOR SUPERFAMILY"/>
    <property type="match status" value="1"/>
</dbReference>
<evidence type="ECO:0000313" key="11">
    <source>
        <dbReference type="Proteomes" id="UP001152533"/>
    </source>
</evidence>